<dbReference type="GeneTree" id="ENSGT00950000183025"/>
<evidence type="ECO:0000256" key="1">
    <source>
        <dbReference type="ARBA" id="ARBA00023054"/>
    </source>
</evidence>
<evidence type="ECO:0000259" key="4">
    <source>
        <dbReference type="Pfam" id="PF17751"/>
    </source>
</evidence>
<feature type="compositionally biased region" description="Polar residues" evidence="3">
    <location>
        <begin position="594"/>
        <end position="607"/>
    </location>
</feature>
<feature type="region of interest" description="Disordered" evidence="3">
    <location>
        <begin position="513"/>
        <end position="532"/>
    </location>
</feature>
<sequence length="687" mass="79616">MESVETAANMELSTNLSQVVFQEIPNSYVPNVALTCCYTLTAAIQTNPRDWVGIFKVGWSTTKDYHTFVWVEPSLDLIGLEPVRKQVLFTAYYLPKDDAEFYQFCYVDNNGQVRGASTPFCFKTPGEQSTDCSIENDLLVIITQEKIEQREREKEELVMELGQLKEQNETLRSALKEQQQEIDHLKLSNKELYQADGNMEKQQENARKHEEMTQNTKLMDDSHRGQEEQVEKSEREKDELTMELGQLKEQNETLTCALKEQQQEIDHLKESKEELVQLVSKMEQQQENTREPEELARNAKSMDESQRGEEESKEELLHVVSKLEHQQQNTREHEELAQNAKLMDESQRRQESLTTICEKYEQALIKIQQLKKEREELKGKVEVQSVEIAQLSPRLNESEQESHKLMDHIQLLQVDLQSSEKEKEKLSAALHRVCGVAPDLEDLKTENKALLRSLSEQEQQPLQMVDSDWKEQYQALFGQLEEARTQLHKELQASNNSRKRAEQAERELEEVKECMESTAMTSDQTKQKSSKLEMQLSELNKIIEEKENMAEIAKVEKEELSRENQDLKRDIERLRREFDDVQAAPVSMQHPNPYGSSTDPTPTKEQQQDALADSLHFGNPYETPGTATNLEEELSLECRHCHESFPGITQDELALHEHSHRVCPFCTLICDGMEQALYEDHVYSHEV</sequence>
<feature type="domain" description="SKICH" evidence="4">
    <location>
        <begin position="19"/>
        <end position="122"/>
    </location>
</feature>
<dbReference type="AlphaFoldDB" id="A0A4W5JGH2"/>
<name>A0A4W5JGH2_9TELE</name>
<reference evidence="6" key="1">
    <citation type="submission" date="2018-06" db="EMBL/GenBank/DDBJ databases">
        <title>Genome assembly of Danube salmon.</title>
        <authorList>
            <person name="Macqueen D.J."/>
            <person name="Gundappa M.K."/>
        </authorList>
    </citation>
    <scope>NUCLEOTIDE SEQUENCE [LARGE SCALE GENOMIC DNA]</scope>
</reference>
<dbReference type="Pfam" id="PF17751">
    <property type="entry name" value="SKICH"/>
    <property type="match status" value="1"/>
</dbReference>
<evidence type="ECO:0000313" key="5">
    <source>
        <dbReference type="Ensembl" id="ENSHHUP00000002287.1"/>
    </source>
</evidence>
<feature type="region of interest" description="Disordered" evidence="3">
    <location>
        <begin position="282"/>
        <end position="314"/>
    </location>
</feature>
<reference evidence="5" key="3">
    <citation type="submission" date="2025-09" db="UniProtKB">
        <authorList>
            <consortium name="Ensembl"/>
        </authorList>
    </citation>
    <scope>IDENTIFICATION</scope>
</reference>
<evidence type="ECO:0000256" key="2">
    <source>
        <dbReference type="SAM" id="Coils"/>
    </source>
</evidence>
<feature type="compositionally biased region" description="Basic and acidic residues" evidence="3">
    <location>
        <begin position="288"/>
        <end position="314"/>
    </location>
</feature>
<organism evidence="5 6">
    <name type="scientific">Hucho hucho</name>
    <name type="common">huchen</name>
    <dbReference type="NCBI Taxonomy" id="62062"/>
    <lineage>
        <taxon>Eukaryota</taxon>
        <taxon>Metazoa</taxon>
        <taxon>Chordata</taxon>
        <taxon>Craniata</taxon>
        <taxon>Vertebrata</taxon>
        <taxon>Euteleostomi</taxon>
        <taxon>Actinopterygii</taxon>
        <taxon>Neopterygii</taxon>
        <taxon>Teleostei</taxon>
        <taxon>Protacanthopterygii</taxon>
        <taxon>Salmoniformes</taxon>
        <taxon>Salmonidae</taxon>
        <taxon>Salmoninae</taxon>
        <taxon>Hucho</taxon>
    </lineage>
</organism>
<dbReference type="PANTHER" id="PTHR31915">
    <property type="entry name" value="SKICH DOMAIN-CONTAINING PROTEIN"/>
    <property type="match status" value="1"/>
</dbReference>
<dbReference type="PANTHER" id="PTHR31915:SF10">
    <property type="entry name" value="CALCIUM-BINDING AND COILED-COIL DOMAIN 2"/>
    <property type="match status" value="1"/>
</dbReference>
<accession>A0A4W5JGH2</accession>
<feature type="region of interest" description="Disordered" evidence="3">
    <location>
        <begin position="580"/>
        <end position="607"/>
    </location>
</feature>
<dbReference type="Gene3D" id="2.60.40.2840">
    <property type="match status" value="1"/>
</dbReference>
<feature type="region of interest" description="Disordered" evidence="3">
    <location>
        <begin position="199"/>
        <end position="237"/>
    </location>
</feature>
<keyword evidence="1 2" id="KW-0175">Coiled coil</keyword>
<dbReference type="Proteomes" id="UP000314982">
    <property type="component" value="Unassembled WGS sequence"/>
</dbReference>
<dbReference type="InterPro" id="IPR041611">
    <property type="entry name" value="SKICH"/>
</dbReference>
<dbReference type="InterPro" id="IPR051002">
    <property type="entry name" value="UBA_autophagy_assoc_protein"/>
</dbReference>
<dbReference type="Ensembl" id="ENSHHUT00000002362.1">
    <property type="protein sequence ID" value="ENSHHUP00000002287.1"/>
    <property type="gene ID" value="ENSHHUG00000001453.1"/>
</dbReference>
<reference evidence="5" key="2">
    <citation type="submission" date="2025-08" db="UniProtKB">
        <authorList>
            <consortium name="Ensembl"/>
        </authorList>
    </citation>
    <scope>IDENTIFICATION</scope>
</reference>
<keyword evidence="6" id="KW-1185">Reference proteome</keyword>
<feature type="coiled-coil region" evidence="2">
    <location>
        <begin position="147"/>
        <end position="195"/>
    </location>
</feature>
<proteinExistence type="predicted"/>
<evidence type="ECO:0000313" key="6">
    <source>
        <dbReference type="Proteomes" id="UP000314982"/>
    </source>
</evidence>
<evidence type="ECO:0000256" key="3">
    <source>
        <dbReference type="SAM" id="MobiDB-lite"/>
    </source>
</evidence>
<protein>
    <recommendedName>
        <fullName evidence="4">SKICH domain-containing protein</fullName>
    </recommendedName>
</protein>